<evidence type="ECO:0000313" key="1">
    <source>
        <dbReference type="EMBL" id="OXY83457.1"/>
    </source>
</evidence>
<sequence length="69" mass="7491">MHIGGMASGSGLFNIGLTVEVFIGLDRPEKHKLTHFGDQPGNIDRVHQVTGPLSAFPVFTFCASMIVRH</sequence>
<organism evidence="1 2">
    <name type="scientific">Oceanimonas doudoroffii</name>
    <dbReference type="NCBI Taxonomy" id="84158"/>
    <lineage>
        <taxon>Bacteria</taxon>
        <taxon>Pseudomonadati</taxon>
        <taxon>Pseudomonadota</taxon>
        <taxon>Gammaproteobacteria</taxon>
        <taxon>Aeromonadales</taxon>
        <taxon>Aeromonadaceae</taxon>
        <taxon>Oceanimonas</taxon>
    </lineage>
</organism>
<dbReference type="AlphaFoldDB" id="A0A233RJ82"/>
<protein>
    <submittedName>
        <fullName evidence="1">Uncharacterized protein</fullName>
    </submittedName>
</protein>
<reference evidence="1 2" key="1">
    <citation type="submission" date="2017-08" db="EMBL/GenBank/DDBJ databases">
        <title>A Genome Sequence of Oceanimonas doudoroffii ATCC 27123T.</title>
        <authorList>
            <person name="Brennan M.A."/>
            <person name="Maclea K.S."/>
            <person name="Mcclelland W.D."/>
            <person name="Trachtenberg A.M."/>
        </authorList>
    </citation>
    <scope>NUCLEOTIDE SEQUENCE [LARGE SCALE GENOMIC DNA]</scope>
    <source>
        <strain evidence="1 2">ATCC 27123</strain>
    </source>
</reference>
<name>A0A233RJ82_9GAMM</name>
<evidence type="ECO:0000313" key="2">
    <source>
        <dbReference type="Proteomes" id="UP000242757"/>
    </source>
</evidence>
<comment type="caution">
    <text evidence="1">The sequence shown here is derived from an EMBL/GenBank/DDBJ whole genome shotgun (WGS) entry which is preliminary data.</text>
</comment>
<gene>
    <name evidence="1" type="ORF">B6S08_08225</name>
</gene>
<keyword evidence="2" id="KW-1185">Reference proteome</keyword>
<dbReference type="EMBL" id="NBIM01000001">
    <property type="protein sequence ID" value="OXY83457.1"/>
    <property type="molecule type" value="Genomic_DNA"/>
</dbReference>
<proteinExistence type="predicted"/>
<dbReference type="Proteomes" id="UP000242757">
    <property type="component" value="Unassembled WGS sequence"/>
</dbReference>
<dbReference type="RefSeq" id="WP_094200231.1">
    <property type="nucleotide sequence ID" value="NZ_NBIM01000001.1"/>
</dbReference>
<accession>A0A233RJ82</accession>